<proteinExistence type="predicted"/>
<reference evidence="2 3" key="1">
    <citation type="submission" date="2018-07" db="EMBL/GenBank/DDBJ databases">
        <title>The genomes of Aspergillus section Nigri reveals drivers in fungal speciation.</title>
        <authorList>
            <consortium name="DOE Joint Genome Institute"/>
            <person name="Vesth T.C."/>
            <person name="Nybo J."/>
            <person name="Theobald S."/>
            <person name="Brandl J."/>
            <person name="Frisvad J.C."/>
            <person name="Nielsen K.F."/>
            <person name="Lyhne E.K."/>
            <person name="Kogle M.E."/>
            <person name="Kuo A."/>
            <person name="Riley R."/>
            <person name="Clum A."/>
            <person name="Nolan M."/>
            <person name="Lipzen A."/>
            <person name="Salamov A."/>
            <person name="Henrissat B."/>
            <person name="Wiebenga A."/>
            <person name="De vries R.P."/>
            <person name="Grigoriev I.V."/>
            <person name="Mortensen U.H."/>
            <person name="Andersen M.R."/>
            <person name="Baker S.E."/>
        </authorList>
    </citation>
    <scope>NUCLEOTIDE SEQUENCE [LARGE SCALE GENOMIC DNA]</scope>
    <source>
        <strain evidence="2 3">CBS 139.54b</strain>
    </source>
</reference>
<evidence type="ECO:0000313" key="2">
    <source>
        <dbReference type="EMBL" id="RDH26616.1"/>
    </source>
</evidence>
<evidence type="ECO:0000313" key="3">
    <source>
        <dbReference type="Proteomes" id="UP000253729"/>
    </source>
</evidence>
<dbReference type="Proteomes" id="UP000253729">
    <property type="component" value="Unassembled WGS sequence"/>
</dbReference>
<name>A0A3F3PJR8_9EURO</name>
<organism evidence="2 3">
    <name type="scientific">Aspergillus welwitschiae</name>
    <dbReference type="NCBI Taxonomy" id="1341132"/>
    <lineage>
        <taxon>Eukaryota</taxon>
        <taxon>Fungi</taxon>
        <taxon>Dikarya</taxon>
        <taxon>Ascomycota</taxon>
        <taxon>Pezizomycotina</taxon>
        <taxon>Eurotiomycetes</taxon>
        <taxon>Eurotiomycetidae</taxon>
        <taxon>Eurotiales</taxon>
        <taxon>Aspergillaceae</taxon>
        <taxon>Aspergillus</taxon>
        <taxon>Aspergillus subgen. Circumdati</taxon>
    </lineage>
</organism>
<dbReference type="RefSeq" id="XP_026619638.1">
    <property type="nucleotide sequence ID" value="XM_026769982.1"/>
</dbReference>
<evidence type="ECO:0000256" key="1">
    <source>
        <dbReference type="SAM" id="MobiDB-lite"/>
    </source>
</evidence>
<accession>A0A3F3PJR8</accession>
<feature type="region of interest" description="Disordered" evidence="1">
    <location>
        <begin position="286"/>
        <end position="310"/>
    </location>
</feature>
<gene>
    <name evidence="2" type="ORF">BDQ94DRAFT_164330</name>
</gene>
<dbReference type="AlphaFoldDB" id="A0A3F3PJR8"/>
<dbReference type="GeneID" id="38138338"/>
<keyword evidence="3" id="KW-1185">Reference proteome</keyword>
<protein>
    <submittedName>
        <fullName evidence="2">Uncharacterized protein</fullName>
    </submittedName>
</protein>
<sequence length="388" mass="44873">MVCDYQGNCFNIVEGLSKSTEIQLNDDHAVFHYSEDIFSRLPLNIFQMIQEAWLNDAKINLHHERRLVRETQIRHLVGILLRSDAKYLRFILDQLKTDHLWRFGRMVEHVLDIRDRQDAYHNCPSDNNTTIPIRHLHLPLLTPGTHTSTISDQSIVDLGQTMLSAAPSSDMDQPNQYCTFYSEQFGKLRFWSLEKTAWAIIQERTGVVATICVSPTSSIPQKRSSNTPKGTIKLLLFLLCELYQQGLRIIHWKDAMRSVSLDDQSHTILEGIFYLREIEEKQLEECSSKAHQDTSREDPKQSPERRRRTEGSRVFTDYVLLAITESGKYIRSSTISFRDVIDINSEKKQRPIPTQKVIQLARECSVSNKDVRFCPEESTNAKAQSYGR</sequence>
<dbReference type="EMBL" id="KZ852130">
    <property type="protein sequence ID" value="RDH26616.1"/>
    <property type="molecule type" value="Genomic_DNA"/>
</dbReference>